<dbReference type="InterPro" id="IPR036188">
    <property type="entry name" value="FAD/NAD-bd_sf"/>
</dbReference>
<evidence type="ECO:0000256" key="5">
    <source>
        <dbReference type="ARBA" id="ARBA00023014"/>
    </source>
</evidence>
<organism evidence="6 7">
    <name type="scientific">Fodinibius roseus</name>
    <dbReference type="NCBI Taxonomy" id="1194090"/>
    <lineage>
        <taxon>Bacteria</taxon>
        <taxon>Pseudomonadati</taxon>
        <taxon>Balneolota</taxon>
        <taxon>Balneolia</taxon>
        <taxon>Balneolales</taxon>
        <taxon>Balneolaceae</taxon>
        <taxon>Fodinibius</taxon>
    </lineage>
</organism>
<dbReference type="Proteomes" id="UP000184041">
    <property type="component" value="Unassembled WGS sequence"/>
</dbReference>
<dbReference type="EMBL" id="FQUS01000039">
    <property type="protein sequence ID" value="SHG61250.1"/>
    <property type="molecule type" value="Genomic_DNA"/>
</dbReference>
<keyword evidence="5" id="KW-0411">Iron-sulfur</keyword>
<keyword evidence="4" id="KW-0408">Iron</keyword>
<proteinExistence type="predicted"/>
<dbReference type="OrthoDB" id="9780658at2"/>
<dbReference type="GO" id="GO:0016491">
    <property type="term" value="F:oxidoreductase activity"/>
    <property type="evidence" value="ECO:0007669"/>
    <property type="project" value="UniProtKB-KW"/>
</dbReference>
<keyword evidence="1" id="KW-0004">4Fe-4S</keyword>
<keyword evidence="7" id="KW-1185">Reference proteome</keyword>
<reference evidence="6 7" key="1">
    <citation type="submission" date="2016-11" db="EMBL/GenBank/DDBJ databases">
        <authorList>
            <person name="Jaros S."/>
            <person name="Januszkiewicz K."/>
            <person name="Wedrychowicz H."/>
        </authorList>
    </citation>
    <scope>NUCLEOTIDE SEQUENCE [LARGE SCALE GENOMIC DNA]</scope>
    <source>
        <strain evidence="6 7">DSM 21986</strain>
    </source>
</reference>
<dbReference type="STRING" id="1194090.SAMN05443144_1391"/>
<evidence type="ECO:0000256" key="3">
    <source>
        <dbReference type="ARBA" id="ARBA00023002"/>
    </source>
</evidence>
<keyword evidence="3" id="KW-0560">Oxidoreductase</keyword>
<gene>
    <name evidence="6" type="ORF">SAMN05443144_1391</name>
</gene>
<protein>
    <submittedName>
        <fullName evidence="6">FAD dependent oxidoreductase</fullName>
    </submittedName>
</protein>
<dbReference type="GO" id="GO:0051539">
    <property type="term" value="F:4 iron, 4 sulfur cluster binding"/>
    <property type="evidence" value="ECO:0007669"/>
    <property type="project" value="UniProtKB-KW"/>
</dbReference>
<dbReference type="AlphaFoldDB" id="A0A1M5L8G4"/>
<evidence type="ECO:0000313" key="6">
    <source>
        <dbReference type="EMBL" id="SHG61250.1"/>
    </source>
</evidence>
<dbReference type="GO" id="GO:0046872">
    <property type="term" value="F:metal ion binding"/>
    <property type="evidence" value="ECO:0007669"/>
    <property type="project" value="UniProtKB-KW"/>
</dbReference>
<dbReference type="SUPFAM" id="SSF51905">
    <property type="entry name" value="FAD/NAD(P)-binding domain"/>
    <property type="match status" value="1"/>
</dbReference>
<dbReference type="Pfam" id="PF12831">
    <property type="entry name" value="FAD_oxidored"/>
    <property type="match status" value="1"/>
</dbReference>
<dbReference type="PANTHER" id="PTHR43498">
    <property type="entry name" value="FERREDOXIN:COB-COM HETERODISULFIDE REDUCTASE SUBUNIT A"/>
    <property type="match status" value="1"/>
</dbReference>
<keyword evidence="2" id="KW-0479">Metal-binding</keyword>
<dbReference type="Gene3D" id="3.50.50.60">
    <property type="entry name" value="FAD/NAD(P)-binding domain"/>
    <property type="match status" value="1"/>
</dbReference>
<evidence type="ECO:0000256" key="1">
    <source>
        <dbReference type="ARBA" id="ARBA00022485"/>
    </source>
</evidence>
<name>A0A1M5L8G4_9BACT</name>
<dbReference type="InterPro" id="IPR039650">
    <property type="entry name" value="HdrA-like"/>
</dbReference>
<evidence type="ECO:0000256" key="2">
    <source>
        <dbReference type="ARBA" id="ARBA00022723"/>
    </source>
</evidence>
<dbReference type="PANTHER" id="PTHR43498:SF1">
    <property type="entry name" value="COB--COM HETERODISULFIDE REDUCTASE IRON-SULFUR SUBUNIT A"/>
    <property type="match status" value="1"/>
</dbReference>
<evidence type="ECO:0000256" key="4">
    <source>
        <dbReference type="ARBA" id="ARBA00023004"/>
    </source>
</evidence>
<evidence type="ECO:0000313" key="7">
    <source>
        <dbReference type="Proteomes" id="UP000184041"/>
    </source>
</evidence>
<dbReference type="RefSeq" id="WP_084088479.1">
    <property type="nucleotide sequence ID" value="NZ_FQUS01000039.1"/>
</dbReference>
<accession>A0A1M5L8G4</accession>
<sequence>MKRDTFLKQFGVGVFGLVSGKNWNKGKVKDASYLLEAEHFTNKGGWILDTQFYDELGFSYLLAHGLGRPVENASTTITFPVEGEYHVWVRTKDWVPGNWEAPGRFRLHINSEPIGKELGTKPSWDWQSVGSVKLENRQALIELEDLTGFDGRCDAIYFSQDPNDVPPNEEESLRQWRYNKHGLPDSPQKELEFDVVIAGGGIAGCAAALSAESEGRKVALIQDRPVLGGNASSEIRVHTLGIKGKREDILSQLDTPHYDNGSPEAKQAEEKRHRNMEAAENVSLFLGHSVYKVDTDGNTIRSIDALELETGIRRRFSAPVFIDATGDGWIGYWAGAEYRYGRESRHEFGEGWDQYGELWSPEEPDNRVMGSSVLWRSKEKDQPVKFPDVPWAKEVAKNHKATSGEWYWEYSDNDVHQIDDAEDVRDHMLRAIYGSFANAKKEPKNARLDLEWVSHLVGKRESRRLMGDYIYTMNDAVESRTFPDTVVTEEREVDVHYQRKLRGYPVDFIAKAMFLKPKEEQYYLPFRTLYSKNIENLMMAGRCFSCSHIGLGGPRVMNTCGQMGVAVGFAAHLCLKYNQTPRGVGQSNISELRWLCGYDKDNS</sequence>